<dbReference type="SUPFAM" id="SSF46689">
    <property type="entry name" value="Homeodomain-like"/>
    <property type="match status" value="1"/>
</dbReference>
<dbReference type="Proteomes" id="UP000189443">
    <property type="component" value="Chromosome"/>
</dbReference>
<evidence type="ECO:0000313" key="2">
    <source>
        <dbReference type="Proteomes" id="UP000189443"/>
    </source>
</evidence>
<dbReference type="InterPro" id="IPR009057">
    <property type="entry name" value="Homeodomain-like_sf"/>
</dbReference>
<dbReference type="EMBL" id="CP019724">
    <property type="protein sequence ID" value="AQS69481.1"/>
    <property type="molecule type" value="Genomic_DNA"/>
</dbReference>
<sequence length="202" mass="21883">MSPAPWHDRDPLSTGHVISTVCALMRTEGLDVSMTTIARACGTSRNFLYSNWKTASALHLRALTAELAHAFVVADRTRPSDGTVRGIAEHLTEVVRVVRRHPTTAAVARASPTAMARAHTATDGPLVRTVTERVSDLLHPLAPHGGVWSDDALRSRPWKIMWVARPAALCPEAVGDPEWEATLDGAFAELSRDLLAPWATAD</sequence>
<dbReference type="AlphaFoldDB" id="A0A1S6JCJ0"/>
<evidence type="ECO:0000313" key="1">
    <source>
        <dbReference type="EMBL" id="AQS69481.1"/>
    </source>
</evidence>
<protein>
    <recommendedName>
        <fullName evidence="3">TetR family transcriptional regulator</fullName>
    </recommendedName>
</protein>
<reference evidence="1 2" key="1">
    <citation type="submission" date="2017-02" db="EMBL/GenBank/DDBJ databases">
        <title>Streptomyces pactum ACT12 Genome sequencing and assembly.</title>
        <authorList>
            <person name="Xue Q."/>
            <person name="Yan X."/>
            <person name="Jia L."/>
            <person name="Yan H."/>
        </authorList>
    </citation>
    <scope>NUCLEOTIDE SEQUENCE [LARGE SCALE GENOMIC DNA]</scope>
    <source>
        <strain evidence="1 2">ACT12</strain>
    </source>
</reference>
<dbReference type="OrthoDB" id="4130145at2"/>
<keyword evidence="2" id="KW-1185">Reference proteome</keyword>
<dbReference type="RefSeq" id="WP_055417042.1">
    <property type="nucleotide sequence ID" value="NZ_CP019724.1"/>
</dbReference>
<organism evidence="1 2">
    <name type="scientific">Streptomyces pactum</name>
    <dbReference type="NCBI Taxonomy" id="68249"/>
    <lineage>
        <taxon>Bacteria</taxon>
        <taxon>Bacillati</taxon>
        <taxon>Actinomycetota</taxon>
        <taxon>Actinomycetes</taxon>
        <taxon>Kitasatosporales</taxon>
        <taxon>Streptomycetaceae</taxon>
        <taxon>Streptomyces</taxon>
    </lineage>
</organism>
<dbReference type="Gene3D" id="1.10.357.10">
    <property type="entry name" value="Tetracycline Repressor, domain 2"/>
    <property type="match status" value="1"/>
</dbReference>
<proteinExistence type="predicted"/>
<name>A0A1S6JCJ0_9ACTN</name>
<dbReference type="KEGG" id="spac:B1H29_23620"/>
<evidence type="ECO:0008006" key="3">
    <source>
        <dbReference type="Google" id="ProtNLM"/>
    </source>
</evidence>
<accession>A0A1S6JCJ0</accession>
<gene>
    <name evidence="1" type="ORF">B1H29_23620</name>
</gene>